<reference evidence="3 4" key="2">
    <citation type="submission" date="2020-03" db="EMBL/GenBank/DDBJ databases">
        <title>Kangsaoukella pontilimi gen. nov., sp. nov., a new member of the family Rhodobacteraceae isolated from a tidal mudflat.</title>
        <authorList>
            <person name="Kim I.S."/>
        </authorList>
    </citation>
    <scope>NUCLEOTIDE SEQUENCE [LARGE SCALE GENOMIC DNA]</scope>
    <source>
        <strain evidence="3 4">GH1-50</strain>
    </source>
</reference>
<dbReference type="Pfam" id="PF23855">
    <property type="entry name" value="DUF7218"/>
    <property type="match status" value="1"/>
</dbReference>
<dbReference type="InterPro" id="IPR011112">
    <property type="entry name" value="Rho-like_N"/>
</dbReference>
<feature type="domain" description="Rho termination factor-like N-terminal" evidence="2">
    <location>
        <begin position="58"/>
        <end position="84"/>
    </location>
</feature>
<sequence>MTKDHGPSIKDDEAYESLRDEGYSKGKAAAIANAQANDDMDPGQKGGKQPPYEEWTKDELYERAQELDIDGRSDMTKDELIEALRS</sequence>
<keyword evidence="4" id="KW-1185">Reference proteome</keyword>
<proteinExistence type="predicted"/>
<dbReference type="SUPFAM" id="SSF68912">
    <property type="entry name" value="Rho N-terminal domain-like"/>
    <property type="match status" value="1"/>
</dbReference>
<dbReference type="InterPro" id="IPR036269">
    <property type="entry name" value="Rho_N_sf"/>
</dbReference>
<dbReference type="AlphaFoldDB" id="A0A7C9IFR4"/>
<dbReference type="Proteomes" id="UP000480350">
    <property type="component" value="Unassembled WGS sequence"/>
</dbReference>
<accession>A0A7C9IFR4</accession>
<gene>
    <name evidence="3" type="ORF">GQ651_07805</name>
</gene>
<feature type="compositionally biased region" description="Basic and acidic residues" evidence="1">
    <location>
        <begin position="1"/>
        <end position="24"/>
    </location>
</feature>
<dbReference type="InterPro" id="IPR055642">
    <property type="entry name" value="DUF7218"/>
</dbReference>
<name>A0A7C9IFR4_9RHOB</name>
<dbReference type="EMBL" id="WUPT01000001">
    <property type="protein sequence ID" value="MXQ07748.1"/>
    <property type="molecule type" value="Genomic_DNA"/>
</dbReference>
<protein>
    <submittedName>
        <fullName evidence="3">Rho termination factor</fullName>
    </submittedName>
</protein>
<evidence type="ECO:0000313" key="4">
    <source>
        <dbReference type="Proteomes" id="UP000480350"/>
    </source>
</evidence>
<dbReference type="Pfam" id="PF07498">
    <property type="entry name" value="Rho_N"/>
    <property type="match status" value="1"/>
</dbReference>
<evidence type="ECO:0000256" key="1">
    <source>
        <dbReference type="SAM" id="MobiDB-lite"/>
    </source>
</evidence>
<dbReference type="RefSeq" id="WP_160763606.1">
    <property type="nucleotide sequence ID" value="NZ_WUPT01000001.1"/>
</dbReference>
<dbReference type="GO" id="GO:0006353">
    <property type="term" value="P:DNA-templated transcription termination"/>
    <property type="evidence" value="ECO:0007669"/>
    <property type="project" value="InterPro"/>
</dbReference>
<feature type="compositionally biased region" description="Basic and acidic residues" evidence="1">
    <location>
        <begin position="54"/>
        <end position="86"/>
    </location>
</feature>
<reference evidence="3 4" key="1">
    <citation type="submission" date="2019-12" db="EMBL/GenBank/DDBJ databases">
        <authorList>
            <person name="Lee S.D."/>
        </authorList>
    </citation>
    <scope>NUCLEOTIDE SEQUENCE [LARGE SCALE GENOMIC DNA]</scope>
    <source>
        <strain evidence="3 4">GH1-50</strain>
    </source>
</reference>
<evidence type="ECO:0000259" key="2">
    <source>
        <dbReference type="Pfam" id="PF07498"/>
    </source>
</evidence>
<feature type="region of interest" description="Disordered" evidence="1">
    <location>
        <begin position="1"/>
        <end position="86"/>
    </location>
</feature>
<feature type="compositionally biased region" description="Low complexity" evidence="1">
    <location>
        <begin position="28"/>
        <end position="37"/>
    </location>
</feature>
<organism evidence="3 4">
    <name type="scientific">Kangsaoukella pontilimi</name>
    <dbReference type="NCBI Taxonomy" id="2691042"/>
    <lineage>
        <taxon>Bacteria</taxon>
        <taxon>Pseudomonadati</taxon>
        <taxon>Pseudomonadota</taxon>
        <taxon>Alphaproteobacteria</taxon>
        <taxon>Rhodobacterales</taxon>
        <taxon>Paracoccaceae</taxon>
        <taxon>Kangsaoukella</taxon>
    </lineage>
</organism>
<evidence type="ECO:0000313" key="3">
    <source>
        <dbReference type="EMBL" id="MXQ07748.1"/>
    </source>
</evidence>
<comment type="caution">
    <text evidence="3">The sequence shown here is derived from an EMBL/GenBank/DDBJ whole genome shotgun (WGS) entry which is preliminary data.</text>
</comment>